<organism evidence="3 4">
    <name type="scientific">Paenisporosarcina macmurdoensis</name>
    <dbReference type="NCBI Taxonomy" id="212659"/>
    <lineage>
        <taxon>Bacteria</taxon>
        <taxon>Bacillati</taxon>
        <taxon>Bacillota</taxon>
        <taxon>Bacilli</taxon>
        <taxon>Bacillales</taxon>
        <taxon>Caryophanaceae</taxon>
        <taxon>Paenisporosarcina</taxon>
    </lineage>
</organism>
<evidence type="ECO:0000256" key="1">
    <source>
        <dbReference type="SAM" id="MobiDB-lite"/>
    </source>
</evidence>
<keyword evidence="2" id="KW-0732">Signal</keyword>
<dbReference type="PROSITE" id="PS51257">
    <property type="entry name" value="PROKAR_LIPOPROTEIN"/>
    <property type="match status" value="1"/>
</dbReference>
<accession>A0ABW1L994</accession>
<feature type="chain" id="PRO_5045338772" evidence="2">
    <location>
        <begin position="21"/>
        <end position="276"/>
    </location>
</feature>
<dbReference type="Pfam" id="PF16127">
    <property type="entry name" value="DUF4839"/>
    <property type="match status" value="1"/>
</dbReference>
<feature type="compositionally biased region" description="Basic and acidic residues" evidence="1">
    <location>
        <begin position="117"/>
        <end position="145"/>
    </location>
</feature>
<evidence type="ECO:0000256" key="2">
    <source>
        <dbReference type="SAM" id="SignalP"/>
    </source>
</evidence>
<name>A0ABW1L994_9BACL</name>
<protein>
    <submittedName>
        <fullName evidence="3">DUF4839 domain-containing protein</fullName>
    </submittedName>
</protein>
<keyword evidence="4" id="KW-1185">Reference proteome</keyword>
<feature type="region of interest" description="Disordered" evidence="1">
    <location>
        <begin position="117"/>
        <end position="147"/>
    </location>
</feature>
<reference evidence="4" key="1">
    <citation type="journal article" date="2019" name="Int. J. Syst. Evol. Microbiol.">
        <title>The Global Catalogue of Microorganisms (GCM) 10K type strain sequencing project: providing services to taxonomists for standard genome sequencing and annotation.</title>
        <authorList>
            <consortium name="The Broad Institute Genomics Platform"/>
            <consortium name="The Broad Institute Genome Sequencing Center for Infectious Disease"/>
            <person name="Wu L."/>
            <person name="Ma J."/>
        </authorList>
    </citation>
    <scope>NUCLEOTIDE SEQUENCE [LARGE SCALE GENOMIC DNA]</scope>
    <source>
        <strain evidence="4">CCUG 54527</strain>
    </source>
</reference>
<dbReference type="RefSeq" id="WP_377734667.1">
    <property type="nucleotide sequence ID" value="NZ_JBHSRI010000019.1"/>
</dbReference>
<dbReference type="EMBL" id="JBHSRI010000019">
    <property type="protein sequence ID" value="MFC6040273.1"/>
    <property type="molecule type" value="Genomic_DNA"/>
</dbReference>
<sequence>MKKMVNVLLACIMVMTLVGCGGESNEHVGEAKTPSGSSVQEGSNYQDVIDNFEEQGFKNIKTKKLDDLITGWITKDGEVEEVSVGGDINYSPDEWVSADTEVIIKYHTFKIEDTESAAKSKVKDNSNAEKPKAESKVKDNSNVEKPEEEILTVENNKELATILSTKDETSPLFKNFAEKYDGRTIEFDGNTAYVSPYRDYKTRFIYLIFAGDYSTTTFSGPEFQFKNVDYYGLHLTGDNIPDPFGAGHNIRITAKVVGFDEDPNFILLEPVSIKMR</sequence>
<feature type="signal peptide" evidence="2">
    <location>
        <begin position="1"/>
        <end position="20"/>
    </location>
</feature>
<gene>
    <name evidence="3" type="ORF">ACFPYN_12650</name>
</gene>
<dbReference type="Proteomes" id="UP001596170">
    <property type="component" value="Unassembled WGS sequence"/>
</dbReference>
<comment type="caution">
    <text evidence="3">The sequence shown here is derived from an EMBL/GenBank/DDBJ whole genome shotgun (WGS) entry which is preliminary data.</text>
</comment>
<evidence type="ECO:0000313" key="4">
    <source>
        <dbReference type="Proteomes" id="UP001596170"/>
    </source>
</evidence>
<proteinExistence type="predicted"/>
<dbReference type="InterPro" id="IPR032290">
    <property type="entry name" value="DUF4839"/>
</dbReference>
<evidence type="ECO:0000313" key="3">
    <source>
        <dbReference type="EMBL" id="MFC6040273.1"/>
    </source>
</evidence>